<feature type="non-terminal residue" evidence="2">
    <location>
        <position position="1"/>
    </location>
</feature>
<evidence type="ECO:0000256" key="1">
    <source>
        <dbReference type="SAM" id="MobiDB-lite"/>
    </source>
</evidence>
<feature type="region of interest" description="Disordered" evidence="1">
    <location>
        <begin position="1"/>
        <end position="25"/>
    </location>
</feature>
<comment type="caution">
    <text evidence="2">The sequence shown here is derived from an EMBL/GenBank/DDBJ whole genome shotgun (WGS) entry which is preliminary data.</text>
</comment>
<feature type="compositionally biased region" description="Polar residues" evidence="1">
    <location>
        <begin position="1"/>
        <end position="14"/>
    </location>
</feature>
<keyword evidence="2" id="KW-0489">Methyltransferase</keyword>
<dbReference type="GO" id="GO:0008168">
    <property type="term" value="F:methyltransferase activity"/>
    <property type="evidence" value="ECO:0007669"/>
    <property type="project" value="UniProtKB-KW"/>
</dbReference>
<evidence type="ECO:0000313" key="3">
    <source>
        <dbReference type="Proteomes" id="UP001057375"/>
    </source>
</evidence>
<protein>
    <submittedName>
        <fullName evidence="2">DNA cytosine methyltransferase</fullName>
    </submittedName>
</protein>
<reference evidence="2" key="1">
    <citation type="submission" date="2022-03" db="EMBL/GenBank/DDBJ databases">
        <title>Draft genome sequence of Aduncisulcus paluster, a free-living microaerophilic Fornicata.</title>
        <authorList>
            <person name="Yuyama I."/>
            <person name="Kume K."/>
            <person name="Tamura T."/>
            <person name="Inagaki Y."/>
            <person name="Hashimoto T."/>
        </authorList>
    </citation>
    <scope>NUCLEOTIDE SEQUENCE</scope>
    <source>
        <strain evidence="2">NY0171</strain>
    </source>
</reference>
<dbReference type="GO" id="GO:0032259">
    <property type="term" value="P:methylation"/>
    <property type="evidence" value="ECO:0007669"/>
    <property type="project" value="UniProtKB-KW"/>
</dbReference>
<keyword evidence="3" id="KW-1185">Reference proteome</keyword>
<name>A0ABQ5KAJ3_9EUKA</name>
<keyword evidence="2" id="KW-0808">Transferase</keyword>
<accession>A0ABQ5KAJ3</accession>
<organism evidence="2 3">
    <name type="scientific">Aduncisulcus paluster</name>
    <dbReference type="NCBI Taxonomy" id="2918883"/>
    <lineage>
        <taxon>Eukaryota</taxon>
        <taxon>Metamonada</taxon>
        <taxon>Carpediemonas-like organisms</taxon>
        <taxon>Aduncisulcus</taxon>
    </lineage>
</organism>
<feature type="non-terminal residue" evidence="2">
    <location>
        <position position="126"/>
    </location>
</feature>
<dbReference type="Proteomes" id="UP001057375">
    <property type="component" value="Unassembled WGS sequence"/>
</dbReference>
<dbReference type="EMBL" id="BQXS01008390">
    <property type="protein sequence ID" value="GKT29574.1"/>
    <property type="molecule type" value="Genomic_DNA"/>
</dbReference>
<sequence>DKHSQTVTGATNVSGGAPCVADPRPGINKKKGSNFLTAGHYGVVPWNTHCGAVIASARYDKGIGSVADVRMPEPNENMSCVIRALDGTWHRPFPTYELAALQGFVDPDAELVKAEEKKDRARGLVF</sequence>
<evidence type="ECO:0000313" key="2">
    <source>
        <dbReference type="EMBL" id="GKT29574.1"/>
    </source>
</evidence>
<gene>
    <name evidence="2" type="ORF">ADUPG1_005288</name>
</gene>
<proteinExistence type="predicted"/>